<comment type="caution">
    <text evidence="1">The sequence shown here is derived from an EMBL/GenBank/DDBJ whole genome shotgun (WGS) entry which is preliminary data.</text>
</comment>
<name>A0A2D3WPB4_9BACT</name>
<organism evidence="1 2">
    <name type="scientific">Sulfuricurvum kujiense</name>
    <dbReference type="NCBI Taxonomy" id="148813"/>
    <lineage>
        <taxon>Bacteria</taxon>
        <taxon>Pseudomonadati</taxon>
        <taxon>Campylobacterota</taxon>
        <taxon>Epsilonproteobacteria</taxon>
        <taxon>Campylobacterales</taxon>
        <taxon>Sulfurimonadaceae</taxon>
        <taxon>Sulfuricurvum</taxon>
    </lineage>
</organism>
<evidence type="ECO:0000313" key="2">
    <source>
        <dbReference type="Proteomes" id="UP000228859"/>
    </source>
</evidence>
<accession>A0A2D3WPB4</accession>
<dbReference type="Proteomes" id="UP000228859">
    <property type="component" value="Unassembled WGS sequence"/>
</dbReference>
<proteinExistence type="predicted"/>
<protein>
    <submittedName>
        <fullName evidence="1">Uncharacterized protein</fullName>
    </submittedName>
</protein>
<dbReference type="EMBL" id="DLUI01000077">
    <property type="protein sequence ID" value="DAB38523.1"/>
    <property type="molecule type" value="Genomic_DNA"/>
</dbReference>
<dbReference type="RefSeq" id="WP_294895580.1">
    <property type="nucleotide sequence ID" value="NZ_DLUI01000077.1"/>
</dbReference>
<dbReference type="AlphaFoldDB" id="A0A2D3WPB4"/>
<reference evidence="1 2" key="1">
    <citation type="journal article" date="2017" name="Front. Microbiol.">
        <title>Comparative Genomic Analysis of the Class Epsilonproteobacteria and Proposed Reclassification to Epsilonbacteraeota (phyl. nov.).</title>
        <authorList>
            <person name="Waite D.W."/>
            <person name="Vanwonterghem I."/>
            <person name="Rinke C."/>
            <person name="Parks D.H."/>
            <person name="Zhang Y."/>
            <person name="Takai K."/>
            <person name="Sievert S.M."/>
            <person name="Simon J."/>
            <person name="Campbell B.J."/>
            <person name="Hanson T.E."/>
            <person name="Woyke T."/>
            <person name="Klotz M.G."/>
            <person name="Hugenholtz P."/>
        </authorList>
    </citation>
    <scope>NUCLEOTIDE SEQUENCE [LARGE SCALE GENOMIC DNA]</scope>
    <source>
        <strain evidence="1">UBA12443</strain>
    </source>
</reference>
<evidence type="ECO:0000313" key="1">
    <source>
        <dbReference type="EMBL" id="DAB38523.1"/>
    </source>
</evidence>
<sequence>MNKIFLLILCLVPLWSLDLNTTCEQQNILAKYAGHYADQVLWHNIPIQRKWSSTQEQSYNGISRVNIDKHGVVTAATGWHEGSIQPKCSSIIKNKLWIINEFTNHWEGPFIRVSKDFDENTIYFNRLFQNKCYKDELNQKWCFRNGEIQIDKKKIKVELMLDTDESPLYGNALRLEEDRSRLWMFVPHKNGWKIFQDTFVTDEKFKEIDPLTDKPWHFLKLDSRSSRE</sequence>
<gene>
    <name evidence="1" type="ORF">CFH83_05495</name>
</gene>